<keyword evidence="2" id="KW-1133">Transmembrane helix</keyword>
<feature type="region of interest" description="Disordered" evidence="1">
    <location>
        <begin position="178"/>
        <end position="207"/>
    </location>
</feature>
<feature type="transmembrane region" description="Helical" evidence="2">
    <location>
        <begin position="83"/>
        <end position="104"/>
    </location>
</feature>
<keyword evidence="5" id="KW-1185">Reference proteome</keyword>
<gene>
    <name evidence="4" type="ORF">DW747_06350</name>
</gene>
<protein>
    <recommendedName>
        <fullName evidence="3">Cyclic nucleotide-binding domain-containing protein</fullName>
    </recommendedName>
</protein>
<evidence type="ECO:0000259" key="3">
    <source>
        <dbReference type="PROSITE" id="PS50042"/>
    </source>
</evidence>
<dbReference type="InterPro" id="IPR000595">
    <property type="entry name" value="cNMP-bd_dom"/>
</dbReference>
<evidence type="ECO:0000313" key="5">
    <source>
        <dbReference type="Proteomes" id="UP000261231"/>
    </source>
</evidence>
<sequence>MSVVSNQVRCLVTGEELLRFVNLCRNNGIELRHLIRKENAIQMEIDAENFKKLRPLVRKTHVKIHILNRHGPAFFFYRHKRRWWFLLGMTVFAGMIYILSLFVWQIDIDGNRKYTDALILQALAQMDVKTGCRKSEIDLPEIEEELRIMYNEITWVSASIAGTKLQIELREGDLKISGSLGGGQTGNVKRVENRENNPKTQNGESETDLPANLVADEDAIITNLVVRRGTVAVRYGDEVKKGDVLIEGKVYIYNEDETLKKVDYLTAEGDVFGKYQELYEKHYQRKHEVRSYTGKNYRELGVAIVGKSFCLPVWENILKKQLEENTLSEVWSWKKQFRLTPTFYLPFALEYTEYVPYENVVEEYTDEVIKKMAEEELQKYLNELEKKGVQIISNSVTISLDADGGHVKGTLILDGPIGKEVPISSEHMASTRHNE</sequence>
<evidence type="ECO:0000313" key="4">
    <source>
        <dbReference type="EMBL" id="RGC48887.1"/>
    </source>
</evidence>
<dbReference type="EMBL" id="QVFD01000004">
    <property type="protein sequence ID" value="RGC48887.1"/>
    <property type="molecule type" value="Genomic_DNA"/>
</dbReference>
<keyword evidence="2" id="KW-0472">Membrane</keyword>
<keyword evidence="2" id="KW-0812">Transmembrane</keyword>
<comment type="caution">
    <text evidence="4">The sequence shown here is derived from an EMBL/GenBank/DDBJ whole genome shotgun (WGS) entry which is preliminary data.</text>
</comment>
<evidence type="ECO:0000256" key="1">
    <source>
        <dbReference type="SAM" id="MobiDB-lite"/>
    </source>
</evidence>
<dbReference type="RefSeq" id="WP_117539526.1">
    <property type="nucleotide sequence ID" value="NZ_QVFD01000004.1"/>
</dbReference>
<dbReference type="Proteomes" id="UP000261231">
    <property type="component" value="Unassembled WGS sequence"/>
</dbReference>
<dbReference type="OrthoDB" id="1640349at2"/>
<dbReference type="Pfam" id="PF06898">
    <property type="entry name" value="YqfD"/>
    <property type="match status" value="2"/>
</dbReference>
<feature type="domain" description="Cyclic nucleotide-binding" evidence="3">
    <location>
        <begin position="218"/>
        <end position="293"/>
    </location>
</feature>
<organism evidence="4 5">
    <name type="scientific">Coprococcus catus</name>
    <dbReference type="NCBI Taxonomy" id="116085"/>
    <lineage>
        <taxon>Bacteria</taxon>
        <taxon>Bacillati</taxon>
        <taxon>Bacillota</taxon>
        <taxon>Clostridia</taxon>
        <taxon>Lachnospirales</taxon>
        <taxon>Lachnospiraceae</taxon>
        <taxon>Coprococcus</taxon>
    </lineage>
</organism>
<name>A0A3E2XN56_9FIRM</name>
<accession>A0A3E2XN56</accession>
<dbReference type="InterPro" id="IPR010690">
    <property type="entry name" value="YqfD"/>
</dbReference>
<proteinExistence type="predicted"/>
<dbReference type="PROSITE" id="PS50042">
    <property type="entry name" value="CNMP_BINDING_3"/>
    <property type="match status" value="1"/>
</dbReference>
<reference evidence="4 5" key="1">
    <citation type="submission" date="2018-08" db="EMBL/GenBank/DDBJ databases">
        <title>A genome reference for cultivated species of the human gut microbiota.</title>
        <authorList>
            <person name="Zou Y."/>
            <person name="Xue W."/>
            <person name="Luo G."/>
        </authorList>
    </citation>
    <scope>NUCLEOTIDE SEQUENCE [LARGE SCALE GENOMIC DNA]</scope>
    <source>
        <strain evidence="4 5">AM28-39</strain>
    </source>
</reference>
<evidence type="ECO:0000256" key="2">
    <source>
        <dbReference type="SAM" id="Phobius"/>
    </source>
</evidence>
<dbReference type="AlphaFoldDB" id="A0A3E2XN56"/>